<accession>A0A852WC44</accession>
<dbReference type="GO" id="GO:0031012">
    <property type="term" value="C:extracellular matrix"/>
    <property type="evidence" value="ECO:0007669"/>
    <property type="project" value="InterPro"/>
</dbReference>
<keyword evidence="4" id="KW-0862">Zinc</keyword>
<dbReference type="InterPro" id="IPR024079">
    <property type="entry name" value="MetalloPept_cat_dom_sf"/>
</dbReference>
<evidence type="ECO:0000256" key="2">
    <source>
        <dbReference type="ARBA" id="ARBA00022723"/>
    </source>
</evidence>
<dbReference type="RefSeq" id="WP_179421275.1">
    <property type="nucleotide sequence ID" value="NZ_JACCAB010000001.1"/>
</dbReference>
<protein>
    <submittedName>
        <fullName evidence="6">Putative Zn-dependent protease</fullName>
    </submittedName>
</protein>
<keyword evidence="7" id="KW-1185">Reference proteome</keyword>
<keyword evidence="1 6" id="KW-0645">Protease</keyword>
<name>A0A852WC44_9MICO</name>
<reference evidence="6 7" key="1">
    <citation type="submission" date="2020-07" db="EMBL/GenBank/DDBJ databases">
        <title>Sequencing the genomes of 1000 actinobacteria strains.</title>
        <authorList>
            <person name="Klenk H.-P."/>
        </authorList>
    </citation>
    <scope>NUCLEOTIDE SEQUENCE [LARGE SCALE GENOMIC DNA]</scope>
    <source>
        <strain evidence="6 7">DSM 23987</strain>
    </source>
</reference>
<dbReference type="AlphaFoldDB" id="A0A852WC44"/>
<proteinExistence type="predicted"/>
<dbReference type="Gene3D" id="3.40.390.10">
    <property type="entry name" value="Collagenase (Catalytic Domain)"/>
    <property type="match status" value="1"/>
</dbReference>
<keyword evidence="2" id="KW-0479">Metal-binding</keyword>
<organism evidence="6 7">
    <name type="scientific">Pedococcus badiiscoriae</name>
    <dbReference type="NCBI Taxonomy" id="642776"/>
    <lineage>
        <taxon>Bacteria</taxon>
        <taxon>Bacillati</taxon>
        <taxon>Actinomycetota</taxon>
        <taxon>Actinomycetes</taxon>
        <taxon>Micrococcales</taxon>
        <taxon>Intrasporangiaceae</taxon>
        <taxon>Pedococcus</taxon>
    </lineage>
</organism>
<dbReference type="GO" id="GO:0008270">
    <property type="term" value="F:zinc ion binding"/>
    <property type="evidence" value="ECO:0007669"/>
    <property type="project" value="InterPro"/>
</dbReference>
<dbReference type="GO" id="GO:0006508">
    <property type="term" value="P:proteolysis"/>
    <property type="evidence" value="ECO:0007669"/>
    <property type="project" value="UniProtKB-KW"/>
</dbReference>
<evidence type="ECO:0000256" key="4">
    <source>
        <dbReference type="ARBA" id="ARBA00022833"/>
    </source>
</evidence>
<dbReference type="PRINTS" id="PR00138">
    <property type="entry name" value="MATRIXIN"/>
</dbReference>
<comment type="caution">
    <text evidence="6">The sequence shown here is derived from an EMBL/GenBank/DDBJ whole genome shotgun (WGS) entry which is preliminary data.</text>
</comment>
<dbReference type="InterPro" id="IPR001818">
    <property type="entry name" value="Pept_M10_metallopeptidase"/>
</dbReference>
<evidence type="ECO:0000259" key="5">
    <source>
        <dbReference type="Pfam" id="PF00413"/>
    </source>
</evidence>
<evidence type="ECO:0000313" key="7">
    <source>
        <dbReference type="Proteomes" id="UP000573599"/>
    </source>
</evidence>
<dbReference type="Proteomes" id="UP000573599">
    <property type="component" value="Unassembled WGS sequence"/>
</dbReference>
<evidence type="ECO:0000256" key="3">
    <source>
        <dbReference type="ARBA" id="ARBA00022801"/>
    </source>
</evidence>
<dbReference type="SUPFAM" id="SSF55486">
    <property type="entry name" value="Metalloproteases ('zincins'), catalytic domain"/>
    <property type="match status" value="1"/>
</dbReference>
<dbReference type="GO" id="GO:0004222">
    <property type="term" value="F:metalloendopeptidase activity"/>
    <property type="evidence" value="ECO:0007669"/>
    <property type="project" value="InterPro"/>
</dbReference>
<sequence length="66" mass="7034">MEVVLNWSLVSGYTAAKRQGVAAHELGHAFGLAHNASSRAILMYPDDSRTVTTPSSDDKAGINAIY</sequence>
<dbReference type="InterPro" id="IPR021190">
    <property type="entry name" value="Pept_M10A"/>
</dbReference>
<keyword evidence="3" id="KW-0378">Hydrolase</keyword>
<dbReference type="Pfam" id="PF00413">
    <property type="entry name" value="Peptidase_M10"/>
    <property type="match status" value="1"/>
</dbReference>
<evidence type="ECO:0000313" key="6">
    <source>
        <dbReference type="EMBL" id="NYG06857.1"/>
    </source>
</evidence>
<feature type="domain" description="Peptidase M10 metallopeptidase" evidence="5">
    <location>
        <begin position="15"/>
        <end position="66"/>
    </location>
</feature>
<evidence type="ECO:0000256" key="1">
    <source>
        <dbReference type="ARBA" id="ARBA00022670"/>
    </source>
</evidence>
<gene>
    <name evidence="6" type="ORF">BJ986_001344</name>
</gene>
<dbReference type="EMBL" id="JACCAB010000001">
    <property type="protein sequence ID" value="NYG06857.1"/>
    <property type="molecule type" value="Genomic_DNA"/>
</dbReference>